<organism evidence="1 2">
    <name type="scientific">Panagrolaimus sp. JU765</name>
    <dbReference type="NCBI Taxonomy" id="591449"/>
    <lineage>
        <taxon>Eukaryota</taxon>
        <taxon>Metazoa</taxon>
        <taxon>Ecdysozoa</taxon>
        <taxon>Nematoda</taxon>
        <taxon>Chromadorea</taxon>
        <taxon>Rhabditida</taxon>
        <taxon>Tylenchina</taxon>
        <taxon>Panagrolaimomorpha</taxon>
        <taxon>Panagrolaimoidea</taxon>
        <taxon>Panagrolaimidae</taxon>
        <taxon>Panagrolaimus</taxon>
    </lineage>
</organism>
<dbReference type="Proteomes" id="UP000887576">
    <property type="component" value="Unplaced"/>
</dbReference>
<dbReference type="WBParaSite" id="JU765_v2.g20267.t1">
    <property type="protein sequence ID" value="JU765_v2.g20267.t1"/>
    <property type="gene ID" value="JU765_v2.g20267"/>
</dbReference>
<sequence>MNVQWKQQMISGNFTEKNQGDWRTEGIHMFHSTQETNLVVQSMKNHEIHCAHQKREFIQRKVSAMDSKENIPERYLRWLNSVIPTPPIQYLYSYDIPKIAVVESLLRKSDSSQLHQPRKVSIPEVSIRPGFPDHNSFINDINKTNIHLPPAHLAPNPALHRFSELPPGNIMYATRADSFLSLVHQPGQHQRRFGMHSFNETLENFNSNSNRDLNRSFRNKNKKNNYNQQTNQSNKGRYNNNRR</sequence>
<proteinExistence type="predicted"/>
<protein>
    <submittedName>
        <fullName evidence="2">Uncharacterized protein</fullName>
    </submittedName>
</protein>
<accession>A0AC34QXM1</accession>
<reference evidence="2" key="1">
    <citation type="submission" date="2022-11" db="UniProtKB">
        <authorList>
            <consortium name="WormBaseParasite"/>
        </authorList>
    </citation>
    <scope>IDENTIFICATION</scope>
</reference>
<name>A0AC34QXM1_9BILA</name>
<evidence type="ECO:0000313" key="1">
    <source>
        <dbReference type="Proteomes" id="UP000887576"/>
    </source>
</evidence>
<evidence type="ECO:0000313" key="2">
    <source>
        <dbReference type="WBParaSite" id="JU765_v2.g20267.t1"/>
    </source>
</evidence>